<dbReference type="Pfam" id="PF17074">
    <property type="entry name" value="Darcynin"/>
    <property type="match status" value="1"/>
</dbReference>
<dbReference type="InterPro" id="IPR031409">
    <property type="entry name" value="Darcynin"/>
</dbReference>
<dbReference type="AlphaFoldDB" id="A0A455SJ00"/>
<evidence type="ECO:0000256" key="1">
    <source>
        <dbReference type="ARBA" id="ARBA00006869"/>
    </source>
</evidence>
<accession>A0A455SJ00</accession>
<organism evidence="2">
    <name type="scientific">Thermosporothrix sp. COM3</name>
    <dbReference type="NCBI Taxonomy" id="2490863"/>
    <lineage>
        <taxon>Bacteria</taxon>
        <taxon>Bacillati</taxon>
        <taxon>Chloroflexota</taxon>
        <taxon>Ktedonobacteria</taxon>
        <taxon>Ktedonobacterales</taxon>
        <taxon>Thermosporotrichaceae</taxon>
        <taxon>Thermosporothrix</taxon>
    </lineage>
</organism>
<comment type="similarity">
    <text evidence="1">Belongs to the darcynin family.</text>
</comment>
<evidence type="ECO:0000313" key="2">
    <source>
        <dbReference type="EMBL" id="BBH87540.1"/>
    </source>
</evidence>
<dbReference type="EMBL" id="AP019376">
    <property type="protein sequence ID" value="BBH87540.1"/>
    <property type="molecule type" value="Genomic_DNA"/>
</dbReference>
<protein>
    <recommendedName>
        <fullName evidence="3">Darcynin 1</fullName>
    </recommendedName>
</protein>
<reference evidence="2" key="1">
    <citation type="submission" date="2018-12" db="EMBL/GenBank/DDBJ databases">
        <title>Novel natural products biosynthetic potential of the class Ktedonobacteria.</title>
        <authorList>
            <person name="Zheng Y."/>
            <person name="Saitou A."/>
            <person name="Wang C.M."/>
            <person name="Toyoda A."/>
            <person name="Minakuchi Y."/>
            <person name="Sekiguchi Y."/>
            <person name="Ueda K."/>
            <person name="Takano H."/>
            <person name="Sakai Y."/>
            <person name="Yokota A."/>
            <person name="Yabe S."/>
        </authorList>
    </citation>
    <scope>NUCLEOTIDE SEQUENCE</scope>
    <source>
        <strain evidence="2">COM3</strain>
    </source>
</reference>
<name>A0A455SJ00_9CHLR</name>
<proteinExistence type="inferred from homology"/>
<gene>
    <name evidence="2" type="ORF">KTC_22910</name>
</gene>
<evidence type="ECO:0008006" key="3">
    <source>
        <dbReference type="Google" id="ProtNLM"/>
    </source>
</evidence>
<sequence>MNYSVFMLMTAAPAWLSLSREQRNDMVANTLEPLLREFGATVRVRLFDAEAFTARCSDVMMLETEDLKSYYYFIEKLRDTALIAHPYFIVNDIIPAIENGFRTFEAETSKQ</sequence>